<feature type="transmembrane region" description="Helical" evidence="2">
    <location>
        <begin position="24"/>
        <end position="43"/>
    </location>
</feature>
<proteinExistence type="predicted"/>
<accession>A0A5E4RF97</accession>
<dbReference type="Pfam" id="PF04964">
    <property type="entry name" value="Flp_Fap"/>
    <property type="match status" value="1"/>
</dbReference>
<keyword evidence="4" id="KW-1185">Reference proteome</keyword>
<keyword evidence="2" id="KW-0472">Membrane</keyword>
<dbReference type="Proteomes" id="UP000366945">
    <property type="component" value="Unassembled WGS sequence"/>
</dbReference>
<organism evidence="3 4">
    <name type="scientific">Pandoraea pneumonica</name>
    <dbReference type="NCBI Taxonomy" id="2508299"/>
    <lineage>
        <taxon>Bacteria</taxon>
        <taxon>Pseudomonadati</taxon>
        <taxon>Pseudomonadota</taxon>
        <taxon>Betaproteobacteria</taxon>
        <taxon>Burkholderiales</taxon>
        <taxon>Burkholderiaceae</taxon>
        <taxon>Pandoraea</taxon>
    </lineage>
</organism>
<dbReference type="EMBL" id="CABPSK010000001">
    <property type="protein sequence ID" value="VVD61184.1"/>
    <property type="molecule type" value="Genomic_DNA"/>
</dbReference>
<dbReference type="AlphaFoldDB" id="A0A5E4RF97"/>
<gene>
    <name evidence="3" type="ORF">PPN31114_00106</name>
</gene>
<name>A0A5E4RF97_9BURK</name>
<keyword evidence="2" id="KW-0812">Transmembrane</keyword>
<protein>
    <submittedName>
        <fullName evidence="3">Pilus assembly protein</fullName>
    </submittedName>
</protein>
<keyword evidence="2" id="KW-1133">Transmembrane helix</keyword>
<evidence type="ECO:0000313" key="4">
    <source>
        <dbReference type="Proteomes" id="UP000366945"/>
    </source>
</evidence>
<evidence type="ECO:0000256" key="2">
    <source>
        <dbReference type="SAM" id="Phobius"/>
    </source>
</evidence>
<evidence type="ECO:0000313" key="3">
    <source>
        <dbReference type="EMBL" id="VVD61184.1"/>
    </source>
</evidence>
<reference evidence="3 4" key="1">
    <citation type="submission" date="2019-08" db="EMBL/GenBank/DDBJ databases">
        <authorList>
            <person name="Peeters C."/>
        </authorList>
    </citation>
    <scope>NUCLEOTIDE SEQUENCE [LARGE SCALE GENOMIC DNA]</scope>
    <source>
        <strain evidence="3 4">LMG 31114</strain>
    </source>
</reference>
<evidence type="ECO:0000256" key="1">
    <source>
        <dbReference type="SAM" id="MobiDB-lite"/>
    </source>
</evidence>
<dbReference type="InterPro" id="IPR007047">
    <property type="entry name" value="Flp_Fap"/>
</dbReference>
<feature type="region of interest" description="Disordered" evidence="1">
    <location>
        <begin position="1"/>
        <end position="22"/>
    </location>
</feature>
<sequence length="70" mass="7572">MGHMRRLQAVQRSRRRPGARRQKGVTALEYGLLAAIVVLIIGTTVYTQLGGVMTSLFSTMSSAAISVISH</sequence>